<sequence>MPPKRRGRKKQPVSNKDNSEQDGVSLNKKEETFQDEVERQIAAIRAIRDVEIEQLRTRTRLLLSNFNKEQLQVPVLQFFEDNLPNLSISESGKEVNWRAEQNDADERALHTSLLHRLSIAYPDYSTGIPSLAGGFEFSNKSVKTGVFGADKLQIRSLVFEEPSDSQINNGLQTPDASNNRLSVGITPKTVRLPKCGEVLLSVHGSPLGVYKEDNMETIQEMEDG</sequence>
<feature type="compositionally biased region" description="Basic residues" evidence="1">
    <location>
        <begin position="1"/>
        <end position="11"/>
    </location>
</feature>
<organism evidence="2 3">
    <name type="scientific">Castilleja foliolosa</name>
    <dbReference type="NCBI Taxonomy" id="1961234"/>
    <lineage>
        <taxon>Eukaryota</taxon>
        <taxon>Viridiplantae</taxon>
        <taxon>Streptophyta</taxon>
        <taxon>Embryophyta</taxon>
        <taxon>Tracheophyta</taxon>
        <taxon>Spermatophyta</taxon>
        <taxon>Magnoliopsida</taxon>
        <taxon>eudicotyledons</taxon>
        <taxon>Gunneridae</taxon>
        <taxon>Pentapetalae</taxon>
        <taxon>asterids</taxon>
        <taxon>lamiids</taxon>
        <taxon>Lamiales</taxon>
        <taxon>Orobanchaceae</taxon>
        <taxon>Pedicularideae</taxon>
        <taxon>Castillejinae</taxon>
        <taxon>Castilleja</taxon>
    </lineage>
</organism>
<gene>
    <name evidence="2" type="ORF">CASFOL_040800</name>
</gene>
<protein>
    <submittedName>
        <fullName evidence="2">Uncharacterized protein</fullName>
    </submittedName>
</protein>
<evidence type="ECO:0000313" key="2">
    <source>
        <dbReference type="EMBL" id="KAL3615139.1"/>
    </source>
</evidence>
<feature type="region of interest" description="Disordered" evidence="1">
    <location>
        <begin position="1"/>
        <end position="31"/>
    </location>
</feature>
<keyword evidence="3" id="KW-1185">Reference proteome</keyword>
<accession>A0ABD3BD88</accession>
<dbReference type="PANTHER" id="PTHR37248:SF1">
    <property type="entry name" value="TRANSLATION INITIATION FACTOR"/>
    <property type="match status" value="1"/>
</dbReference>
<proteinExistence type="predicted"/>
<dbReference type="Proteomes" id="UP001632038">
    <property type="component" value="Unassembled WGS sequence"/>
</dbReference>
<reference evidence="3" key="1">
    <citation type="journal article" date="2024" name="IScience">
        <title>Strigolactones Initiate the Formation of Haustorium-like Structures in Castilleja.</title>
        <authorList>
            <person name="Buerger M."/>
            <person name="Peterson D."/>
            <person name="Chory J."/>
        </authorList>
    </citation>
    <scope>NUCLEOTIDE SEQUENCE [LARGE SCALE GENOMIC DNA]</scope>
</reference>
<dbReference type="AlphaFoldDB" id="A0ABD3BD88"/>
<comment type="caution">
    <text evidence="2">The sequence shown here is derived from an EMBL/GenBank/DDBJ whole genome shotgun (WGS) entry which is preliminary data.</text>
</comment>
<evidence type="ECO:0000256" key="1">
    <source>
        <dbReference type="SAM" id="MobiDB-lite"/>
    </source>
</evidence>
<evidence type="ECO:0000313" key="3">
    <source>
        <dbReference type="Proteomes" id="UP001632038"/>
    </source>
</evidence>
<dbReference type="EMBL" id="JAVIJP010000100">
    <property type="protein sequence ID" value="KAL3615139.1"/>
    <property type="molecule type" value="Genomic_DNA"/>
</dbReference>
<name>A0ABD3BD88_9LAMI</name>
<dbReference type="PANTHER" id="PTHR37248">
    <property type="entry name" value="TRANSLATION INITIATION FACTOR"/>
    <property type="match status" value="1"/>
</dbReference>
<feature type="compositionally biased region" description="Polar residues" evidence="1">
    <location>
        <begin position="12"/>
        <end position="24"/>
    </location>
</feature>